<evidence type="ECO:0000313" key="2">
    <source>
        <dbReference type="Proteomes" id="UP001141806"/>
    </source>
</evidence>
<proteinExistence type="predicted"/>
<dbReference type="OrthoDB" id="1937198at2759"/>
<dbReference type="AlphaFoldDB" id="A0A9Q0KCJ8"/>
<accession>A0A9Q0KCJ8</accession>
<gene>
    <name evidence="1" type="ORF">NE237_014707</name>
</gene>
<name>A0A9Q0KCJ8_9MAGN</name>
<evidence type="ECO:0000313" key="1">
    <source>
        <dbReference type="EMBL" id="KAJ4968006.1"/>
    </source>
</evidence>
<sequence>MRGSIRFLQIEEGSVIDDQKALGEYIVRFYKDFHSSVRQGGQDYPPLLDPIPQLLSVAQAKELDSIPLVDEIKATVFSLNPSSASGPNGFSGHFLRAYWEVVQYDVCTAVRDFFKKMSRNRACFDGHQVSIRYILLKVERRLSKVAVLLPVRIVSSIEWKITRKLKLQTRWKRQTMVTELLWQKPMNQWRKLNMDGSALDYSGPARVGGVIRDNRE</sequence>
<reference evidence="1" key="1">
    <citation type="journal article" date="2023" name="Plant J.">
        <title>The genome of the king protea, Protea cynaroides.</title>
        <authorList>
            <person name="Chang J."/>
            <person name="Duong T.A."/>
            <person name="Schoeman C."/>
            <person name="Ma X."/>
            <person name="Roodt D."/>
            <person name="Barker N."/>
            <person name="Li Z."/>
            <person name="Van de Peer Y."/>
            <person name="Mizrachi E."/>
        </authorList>
    </citation>
    <scope>NUCLEOTIDE SEQUENCE</scope>
    <source>
        <tissue evidence="1">Young leaves</tissue>
    </source>
</reference>
<keyword evidence="2" id="KW-1185">Reference proteome</keyword>
<dbReference type="EMBL" id="JAMYWD010000006">
    <property type="protein sequence ID" value="KAJ4968006.1"/>
    <property type="molecule type" value="Genomic_DNA"/>
</dbReference>
<dbReference type="Proteomes" id="UP001141806">
    <property type="component" value="Unassembled WGS sequence"/>
</dbReference>
<organism evidence="1 2">
    <name type="scientific">Protea cynaroides</name>
    <dbReference type="NCBI Taxonomy" id="273540"/>
    <lineage>
        <taxon>Eukaryota</taxon>
        <taxon>Viridiplantae</taxon>
        <taxon>Streptophyta</taxon>
        <taxon>Embryophyta</taxon>
        <taxon>Tracheophyta</taxon>
        <taxon>Spermatophyta</taxon>
        <taxon>Magnoliopsida</taxon>
        <taxon>Proteales</taxon>
        <taxon>Proteaceae</taxon>
        <taxon>Protea</taxon>
    </lineage>
</organism>
<protein>
    <submittedName>
        <fullName evidence="1">Uncharacterized protein</fullName>
    </submittedName>
</protein>
<comment type="caution">
    <text evidence="1">The sequence shown here is derived from an EMBL/GenBank/DDBJ whole genome shotgun (WGS) entry which is preliminary data.</text>
</comment>